<evidence type="ECO:0000313" key="3">
    <source>
        <dbReference type="Proteomes" id="UP000323142"/>
    </source>
</evidence>
<evidence type="ECO:0000256" key="1">
    <source>
        <dbReference type="SAM" id="MobiDB-lite"/>
    </source>
</evidence>
<feature type="compositionally biased region" description="Basic and acidic residues" evidence="1">
    <location>
        <begin position="10"/>
        <end position="20"/>
    </location>
</feature>
<comment type="caution">
    <text evidence="2">The sequence shown here is derived from an EMBL/GenBank/DDBJ whole genome shotgun (WGS) entry which is preliminary data.</text>
</comment>
<reference evidence="2 3" key="2">
    <citation type="submission" date="2019-09" db="EMBL/GenBank/DDBJ databases">
        <authorList>
            <person name="Jin C."/>
        </authorList>
    </citation>
    <scope>NUCLEOTIDE SEQUENCE [LARGE SCALE GENOMIC DNA]</scope>
    <source>
        <strain evidence="2 3">BN140002</strain>
    </source>
</reference>
<sequence>MQAFVEIDDVDHPIPEEPREAPSAGAAKSLAKALAFEKAGVVAFSRTGDFELGEFEDAVILESHGRVPHLADFYGD</sequence>
<proteinExistence type="predicted"/>
<feature type="region of interest" description="Disordered" evidence="1">
    <location>
        <begin position="1"/>
        <end position="24"/>
    </location>
</feature>
<name>A0A5B2VHI5_9HYPH</name>
<keyword evidence="3" id="KW-1185">Reference proteome</keyword>
<gene>
    <name evidence="2" type="ORF">F0L46_08505</name>
</gene>
<dbReference type="EMBL" id="VUOA01000018">
    <property type="protein sequence ID" value="KAA2237812.1"/>
    <property type="molecule type" value="Genomic_DNA"/>
</dbReference>
<reference evidence="2 3" key="1">
    <citation type="submission" date="2019-09" db="EMBL/GenBank/DDBJ databases">
        <title>Salinarimonas rosea gen. nov., sp. nov., a new member of the a-2 subgroup of the Proteobacteria.</title>
        <authorList>
            <person name="Liu J."/>
        </authorList>
    </citation>
    <scope>NUCLEOTIDE SEQUENCE [LARGE SCALE GENOMIC DNA]</scope>
    <source>
        <strain evidence="2 3">BN140002</strain>
    </source>
</reference>
<dbReference type="AlphaFoldDB" id="A0A5B2VHI5"/>
<protein>
    <submittedName>
        <fullName evidence="2">Uncharacterized protein</fullName>
    </submittedName>
</protein>
<dbReference type="OrthoDB" id="7220707at2"/>
<evidence type="ECO:0000313" key="2">
    <source>
        <dbReference type="EMBL" id="KAA2237812.1"/>
    </source>
</evidence>
<organism evidence="2 3">
    <name type="scientific">Salinarimonas soli</name>
    <dbReference type="NCBI Taxonomy" id="1638099"/>
    <lineage>
        <taxon>Bacteria</taxon>
        <taxon>Pseudomonadati</taxon>
        <taxon>Pseudomonadota</taxon>
        <taxon>Alphaproteobacteria</taxon>
        <taxon>Hyphomicrobiales</taxon>
        <taxon>Salinarimonadaceae</taxon>
        <taxon>Salinarimonas</taxon>
    </lineage>
</organism>
<accession>A0A5B2VHI5</accession>
<dbReference type="Proteomes" id="UP000323142">
    <property type="component" value="Unassembled WGS sequence"/>
</dbReference>